<reference evidence="2 3" key="2">
    <citation type="submission" date="2018-11" db="EMBL/GenBank/DDBJ databases">
        <authorList>
            <consortium name="Pathogen Informatics"/>
        </authorList>
    </citation>
    <scope>NUCLEOTIDE SEQUENCE [LARGE SCALE GENOMIC DNA]</scope>
    <source>
        <strain evidence="2 3">Costa Rica</strain>
    </source>
</reference>
<evidence type="ECO:0000313" key="4">
    <source>
        <dbReference type="WBParaSite" id="ACOC_0000854601-mRNA-1"/>
    </source>
</evidence>
<dbReference type="AlphaFoldDB" id="A0A0R3PSE0"/>
<accession>A0A0R3PSE0</accession>
<dbReference type="Proteomes" id="UP000267027">
    <property type="component" value="Unassembled WGS sequence"/>
</dbReference>
<feature type="region of interest" description="Disordered" evidence="1">
    <location>
        <begin position="19"/>
        <end position="82"/>
    </location>
</feature>
<protein>
    <submittedName>
        <fullName evidence="2 4">Uncharacterized protein</fullName>
    </submittedName>
</protein>
<evidence type="ECO:0000313" key="2">
    <source>
        <dbReference type="EMBL" id="VDM60132.1"/>
    </source>
</evidence>
<sequence length="82" mass="9153">MPESFIQTIADDYASLDEMAGTSSTSRGQCTVPLLEESRAHNGETTDDGYEVPLNPPNHLSSPQSRQKENEMNARRARNHYT</sequence>
<dbReference type="EMBL" id="UYYA01004171">
    <property type="protein sequence ID" value="VDM60132.1"/>
    <property type="molecule type" value="Genomic_DNA"/>
</dbReference>
<keyword evidence="3" id="KW-1185">Reference proteome</keyword>
<dbReference type="WBParaSite" id="ACOC_0000854601-mRNA-1">
    <property type="protein sequence ID" value="ACOC_0000854601-mRNA-1"/>
    <property type="gene ID" value="ACOC_0000854601"/>
</dbReference>
<organism evidence="4">
    <name type="scientific">Angiostrongylus costaricensis</name>
    <name type="common">Nematode worm</name>
    <dbReference type="NCBI Taxonomy" id="334426"/>
    <lineage>
        <taxon>Eukaryota</taxon>
        <taxon>Metazoa</taxon>
        <taxon>Ecdysozoa</taxon>
        <taxon>Nematoda</taxon>
        <taxon>Chromadorea</taxon>
        <taxon>Rhabditida</taxon>
        <taxon>Rhabditina</taxon>
        <taxon>Rhabditomorpha</taxon>
        <taxon>Strongyloidea</taxon>
        <taxon>Metastrongylidae</taxon>
        <taxon>Angiostrongylus</taxon>
    </lineage>
</organism>
<name>A0A0R3PSE0_ANGCS</name>
<proteinExistence type="predicted"/>
<reference evidence="4" key="1">
    <citation type="submission" date="2017-02" db="UniProtKB">
        <authorList>
            <consortium name="WormBaseParasite"/>
        </authorList>
    </citation>
    <scope>IDENTIFICATION</scope>
</reference>
<gene>
    <name evidence="2" type="ORF">ACOC_LOCUS8547</name>
</gene>
<evidence type="ECO:0000256" key="1">
    <source>
        <dbReference type="SAM" id="MobiDB-lite"/>
    </source>
</evidence>
<evidence type="ECO:0000313" key="3">
    <source>
        <dbReference type="Proteomes" id="UP000267027"/>
    </source>
</evidence>